<evidence type="ECO:0000256" key="3">
    <source>
        <dbReference type="ARBA" id="ARBA00022475"/>
    </source>
</evidence>
<dbReference type="InterPro" id="IPR014018">
    <property type="entry name" value="SecA_motor_DEAD"/>
</dbReference>
<dbReference type="PROSITE" id="PS51192">
    <property type="entry name" value="HELICASE_ATP_BIND_1"/>
    <property type="match status" value="1"/>
</dbReference>
<keyword evidence="7 11" id="KW-0653">Protein transport</keyword>
<feature type="domain" description="Helicase ATP-binding" evidence="13">
    <location>
        <begin position="89"/>
        <end position="248"/>
    </location>
</feature>
<dbReference type="Pfam" id="PF07516">
    <property type="entry name" value="SecA_SW"/>
    <property type="match status" value="1"/>
</dbReference>
<sequence>MLLRLLKLMFGSRNDRILNELYSIVNHINSLEKYVVKLSDQELQNKTVLFKNDLQNGKILDDLLPEAFAVVRESSKRILNMRHFDVQILGGIVLHNKCIAEMYTGEGKTLTSILSIYLNALNGNGVHVVTMNEYLCKRDAEKHRMLFEFLGLTVGLNMSGLSIADKKKVYSSDIIYGTHNEFCFDYLRDNMVFSNQDCVQNQLNYVLIDEVDSILIDEARTPVVLSGASVNRSEIYRKINDIVLYLTMQKKYNIQCSNKIGHFHIDEETRQINLTEYGFRIVEKFLYDSCLIHNNDSLYSSYNIILIQNVIDALRAHNIFQKNVDYIIQDNKVVIVDEYTGRLMGHYRWSDGLHQAIEAKEKLKIFSENQILASITFQNYFKLYKKISGMTGTASTEMLEFSYIYDLDTIIIPTNRSIIRKDYSDVLYITVQEKYDAIVKDIQKCVFINQPVLVGTISIEKSEMISRRLFQLGIENNVLNAKNVIEEAKIISQAGKLSSVTISTNMAGRGTDIVLGGNKKLRMECHSDQEYKMHQLSWKREHDLVILSGGLHIIGTERYESRRIDNQLRGRSGRQGDPGSSRFYLSMDDTLIRIFIPNKIKIMIRRLGIKVGCSLENSWITKAIYHAQKKIENQNFEIRKQLLEYDNILNEQRKVIYKKRYEIISTKNISFLIQNILRDVILNIINIYCPNNIFYKKWKIIDMVQILKTDFHLIFSIIYLNKHINFSNRIIFNKIYQVIKKKYYFHKMKDSFLNIYDIERRIMLFYLDKLWKEHLLSLEYLKRSIHLRSYAQKEPKQEYIRESFIMFTNMLNTLKHEVVLRIFEKIFFFKMFVKIIV</sequence>
<evidence type="ECO:0000313" key="16">
    <source>
        <dbReference type="Proteomes" id="UP000298636"/>
    </source>
</evidence>
<dbReference type="GO" id="GO:0005886">
    <property type="term" value="C:plasma membrane"/>
    <property type="evidence" value="ECO:0007669"/>
    <property type="project" value="UniProtKB-SubCell"/>
</dbReference>
<dbReference type="Gene3D" id="3.40.50.300">
    <property type="entry name" value="P-loop containing nucleotide triphosphate hydrolases"/>
    <property type="match status" value="2"/>
</dbReference>
<dbReference type="PROSITE" id="PS01312">
    <property type="entry name" value="SECA"/>
    <property type="match status" value="1"/>
</dbReference>
<dbReference type="Proteomes" id="UP000298636">
    <property type="component" value="Chromosome"/>
</dbReference>
<evidence type="ECO:0000256" key="1">
    <source>
        <dbReference type="ARBA" id="ARBA00007650"/>
    </source>
</evidence>
<dbReference type="Gene3D" id="3.90.1440.10">
    <property type="entry name" value="SecA, preprotein cross-linking domain"/>
    <property type="match status" value="1"/>
</dbReference>
<evidence type="ECO:0000313" key="15">
    <source>
        <dbReference type="EMBL" id="QCI26324.1"/>
    </source>
</evidence>
<comment type="subcellular location">
    <subcellularLocation>
        <location evidence="11">Cell membrane</location>
        <topology evidence="11">Peripheral membrane protein</topology>
        <orientation evidence="11">Cytoplasmic side</orientation>
    </subcellularLocation>
    <subcellularLocation>
        <location evidence="11">Cytoplasm</location>
    </subcellularLocation>
    <text evidence="11">Distribution is 50-50.</text>
</comment>
<dbReference type="PROSITE" id="PS51196">
    <property type="entry name" value="SECA_MOTOR_DEAD"/>
    <property type="match status" value="1"/>
</dbReference>
<evidence type="ECO:0000256" key="5">
    <source>
        <dbReference type="ARBA" id="ARBA00022741"/>
    </source>
</evidence>
<evidence type="ECO:0000256" key="10">
    <source>
        <dbReference type="ARBA" id="ARBA00023136"/>
    </source>
</evidence>
<comment type="similarity">
    <text evidence="1 11 12">Belongs to the SecA family.</text>
</comment>
<evidence type="ECO:0000256" key="9">
    <source>
        <dbReference type="ARBA" id="ARBA00023010"/>
    </source>
</evidence>
<dbReference type="EMBL" id="CP032998">
    <property type="protein sequence ID" value="QCI26324.1"/>
    <property type="molecule type" value="Genomic_DNA"/>
</dbReference>
<keyword evidence="8 11" id="KW-1278">Translocase</keyword>
<dbReference type="OrthoDB" id="9805579at2"/>
<dbReference type="CDD" id="cd18803">
    <property type="entry name" value="SF2_C_secA"/>
    <property type="match status" value="1"/>
</dbReference>
<keyword evidence="3 11" id="KW-1003">Cell membrane</keyword>
<evidence type="ECO:0000256" key="12">
    <source>
        <dbReference type="RuleBase" id="RU003874"/>
    </source>
</evidence>
<dbReference type="Pfam" id="PF21090">
    <property type="entry name" value="P-loop_SecA"/>
    <property type="match status" value="1"/>
</dbReference>
<dbReference type="FunFam" id="3.90.1440.10:FF:000001">
    <property type="entry name" value="Preprotein translocase subunit SecA"/>
    <property type="match status" value="1"/>
</dbReference>
<accession>A0A4D6YK55</accession>
<dbReference type="GO" id="GO:0005524">
    <property type="term" value="F:ATP binding"/>
    <property type="evidence" value="ECO:0007669"/>
    <property type="project" value="UniProtKB-UniRule"/>
</dbReference>
<dbReference type="SUPFAM" id="SSF81767">
    <property type="entry name" value="Pre-protein crosslinking domain of SecA"/>
    <property type="match status" value="1"/>
</dbReference>
<dbReference type="InterPro" id="IPR014001">
    <property type="entry name" value="Helicase_ATP-bd"/>
</dbReference>
<comment type="function">
    <text evidence="11">Part of the Sec protein translocase complex. Interacts with the SecYEG preprotein conducting channel. Has a central role in coupling the hydrolysis of ATP to the transfer of proteins into and across the cell membrane, serving both as a receptor for the preprotein-SecB complex and as an ATP-driven molecular motor driving the stepwise translocation of polypeptide chains across the membrane.</text>
</comment>
<dbReference type="EC" id="7.4.2.8" evidence="11"/>
<feature type="binding site" evidence="11">
    <location>
        <position position="512"/>
    </location>
    <ligand>
        <name>ATP</name>
        <dbReference type="ChEBI" id="CHEBI:30616"/>
    </ligand>
</feature>
<keyword evidence="9 11" id="KW-0811">Translocation</keyword>
<dbReference type="FunFam" id="3.40.50.300:FF:000113">
    <property type="entry name" value="Preprotein translocase subunit SecA"/>
    <property type="match status" value="1"/>
</dbReference>
<evidence type="ECO:0000259" key="14">
    <source>
        <dbReference type="PROSITE" id="PS51196"/>
    </source>
</evidence>
<dbReference type="InterPro" id="IPR027417">
    <property type="entry name" value="P-loop_NTPase"/>
</dbReference>
<dbReference type="GO" id="GO:0043952">
    <property type="term" value="P:protein transport by the Sec complex"/>
    <property type="evidence" value="ECO:0007669"/>
    <property type="project" value="UniProtKB-ARBA"/>
</dbReference>
<dbReference type="GO" id="GO:0005829">
    <property type="term" value="C:cytosol"/>
    <property type="evidence" value="ECO:0007669"/>
    <property type="project" value="TreeGrafter"/>
</dbReference>
<evidence type="ECO:0000256" key="4">
    <source>
        <dbReference type="ARBA" id="ARBA00022490"/>
    </source>
</evidence>
<organism evidence="15 16">
    <name type="scientific">Buchnera aphidicola</name>
    <name type="common">Stegophylla sp.</name>
    <dbReference type="NCBI Taxonomy" id="2315800"/>
    <lineage>
        <taxon>Bacteria</taxon>
        <taxon>Pseudomonadati</taxon>
        <taxon>Pseudomonadota</taxon>
        <taxon>Gammaproteobacteria</taxon>
        <taxon>Enterobacterales</taxon>
        <taxon>Erwiniaceae</taxon>
        <taxon>Buchnera</taxon>
    </lineage>
</organism>
<name>A0A4D6YK55_9GAMM</name>
<evidence type="ECO:0000256" key="6">
    <source>
        <dbReference type="ARBA" id="ARBA00022840"/>
    </source>
</evidence>
<dbReference type="InterPro" id="IPR000185">
    <property type="entry name" value="SecA"/>
</dbReference>
<dbReference type="InterPro" id="IPR011130">
    <property type="entry name" value="SecA_preprotein_X-link_dom"/>
</dbReference>
<dbReference type="Pfam" id="PF01043">
    <property type="entry name" value="SecA_PP_bind"/>
    <property type="match status" value="1"/>
</dbReference>
<dbReference type="InterPro" id="IPR020937">
    <property type="entry name" value="SecA_CS"/>
</dbReference>
<reference evidence="15 16" key="1">
    <citation type="submission" date="2018-10" db="EMBL/GenBank/DDBJ databases">
        <title>Comparative functional genomics of the obligate endosymbiont Buchnera aphidicola.</title>
        <authorList>
            <person name="Chong R.A."/>
        </authorList>
    </citation>
    <scope>NUCLEOTIDE SEQUENCE [LARGE SCALE GENOMIC DNA]</scope>
    <source>
        <strain evidence="15 16">Ssp</strain>
    </source>
</reference>
<dbReference type="PANTHER" id="PTHR30612:SF0">
    <property type="entry name" value="CHLOROPLAST PROTEIN-TRANSPORTING ATPASE"/>
    <property type="match status" value="1"/>
</dbReference>
<evidence type="ECO:0000256" key="11">
    <source>
        <dbReference type="HAMAP-Rule" id="MF_01382"/>
    </source>
</evidence>
<evidence type="ECO:0000256" key="2">
    <source>
        <dbReference type="ARBA" id="ARBA00022448"/>
    </source>
</evidence>
<evidence type="ECO:0000256" key="7">
    <source>
        <dbReference type="ARBA" id="ARBA00022927"/>
    </source>
</evidence>
<dbReference type="InterPro" id="IPR011115">
    <property type="entry name" value="SecA_DEAD"/>
</dbReference>
<dbReference type="InterPro" id="IPR036266">
    <property type="entry name" value="SecA_Wing/Scaffold_sf"/>
</dbReference>
<keyword evidence="2 11" id="KW-0813">Transport</keyword>
<dbReference type="PANTHER" id="PTHR30612">
    <property type="entry name" value="SECA INNER MEMBRANE COMPONENT OF SEC PROTEIN SECRETION SYSTEM"/>
    <property type="match status" value="1"/>
</dbReference>
<dbReference type="GO" id="GO:0017038">
    <property type="term" value="P:protein import"/>
    <property type="evidence" value="ECO:0007669"/>
    <property type="project" value="InterPro"/>
</dbReference>
<dbReference type="CDD" id="cd17928">
    <property type="entry name" value="DEXDc_SecA"/>
    <property type="match status" value="1"/>
</dbReference>
<keyword evidence="6 11" id="KW-0067">ATP-binding</keyword>
<dbReference type="Pfam" id="PF07517">
    <property type="entry name" value="SecA_DEAD"/>
    <property type="match status" value="1"/>
</dbReference>
<dbReference type="PRINTS" id="PR00906">
    <property type="entry name" value="SECA"/>
</dbReference>
<evidence type="ECO:0000256" key="8">
    <source>
        <dbReference type="ARBA" id="ARBA00022967"/>
    </source>
</evidence>
<proteinExistence type="evidence at transcript level"/>
<feature type="binding site" evidence="11">
    <location>
        <begin position="105"/>
        <end position="109"/>
    </location>
    <ligand>
        <name>ATP</name>
        <dbReference type="ChEBI" id="CHEBI:30616"/>
    </ligand>
</feature>
<comment type="subunit">
    <text evidence="11">Monomer and homodimer. Part of the essential Sec protein translocation apparatus which comprises SecA, SecYEG and auxiliary proteins SecDF-YajC and YidC.</text>
</comment>
<dbReference type="SMART" id="SM00957">
    <property type="entry name" value="SecA_DEAD"/>
    <property type="match status" value="1"/>
</dbReference>
<keyword evidence="16" id="KW-1185">Reference proteome</keyword>
<dbReference type="GO" id="GO:0008564">
    <property type="term" value="F:protein-exporting ATPase activity"/>
    <property type="evidence" value="ECO:0007669"/>
    <property type="project" value="UniProtKB-EC"/>
</dbReference>
<protein>
    <recommendedName>
        <fullName evidence="11 12">Protein translocase subunit SecA</fullName>
        <ecNumber evidence="11">7.4.2.8</ecNumber>
    </recommendedName>
</protein>
<feature type="binding site" evidence="11">
    <location>
        <position position="87"/>
    </location>
    <ligand>
        <name>ATP</name>
        <dbReference type="ChEBI" id="CHEBI:30616"/>
    </ligand>
</feature>
<comment type="catalytic activity">
    <reaction evidence="11">
        <text>ATP + H2O + cellular proteinSide 1 = ADP + phosphate + cellular proteinSide 2.</text>
        <dbReference type="EC" id="7.4.2.8"/>
    </reaction>
</comment>
<dbReference type="AlphaFoldDB" id="A0A4D6YK55"/>
<dbReference type="Gene3D" id="1.10.3060.10">
    <property type="entry name" value="Helical scaffold and wing domains of SecA"/>
    <property type="match status" value="1"/>
</dbReference>
<dbReference type="SUPFAM" id="SSF81886">
    <property type="entry name" value="Helical scaffold and wing domains of SecA"/>
    <property type="match status" value="1"/>
</dbReference>
<dbReference type="InterPro" id="IPR011116">
    <property type="entry name" value="SecA_Wing/Scaffold"/>
</dbReference>
<dbReference type="GO" id="GO:0065002">
    <property type="term" value="P:intracellular protein transmembrane transport"/>
    <property type="evidence" value="ECO:0007669"/>
    <property type="project" value="UniProtKB-UniRule"/>
</dbReference>
<dbReference type="HAMAP" id="MF_01382">
    <property type="entry name" value="SecA"/>
    <property type="match status" value="1"/>
</dbReference>
<evidence type="ECO:0000259" key="13">
    <source>
        <dbReference type="PROSITE" id="PS51192"/>
    </source>
</evidence>
<gene>
    <name evidence="11 15" type="primary">secA</name>
    <name evidence="15" type="ORF">D9V79_00690</name>
</gene>
<dbReference type="InterPro" id="IPR036670">
    <property type="entry name" value="SecA_X-link_sf"/>
</dbReference>
<dbReference type="SMART" id="SM00958">
    <property type="entry name" value="SecA_PP_bind"/>
    <property type="match status" value="1"/>
</dbReference>
<dbReference type="GO" id="GO:0031522">
    <property type="term" value="C:cell envelope Sec protein transport complex"/>
    <property type="evidence" value="ECO:0007669"/>
    <property type="project" value="TreeGrafter"/>
</dbReference>
<dbReference type="GO" id="GO:0006605">
    <property type="term" value="P:protein targeting"/>
    <property type="evidence" value="ECO:0007669"/>
    <property type="project" value="UniProtKB-UniRule"/>
</dbReference>
<dbReference type="NCBIfam" id="NF009538">
    <property type="entry name" value="PRK12904.1"/>
    <property type="match status" value="1"/>
</dbReference>
<dbReference type="NCBIfam" id="TIGR00963">
    <property type="entry name" value="secA"/>
    <property type="match status" value="1"/>
</dbReference>
<dbReference type="RefSeq" id="WP_158351716.1">
    <property type="nucleotide sequence ID" value="NZ_CP032998.1"/>
</dbReference>
<comment type="induction">
    <text evidence="11">Repressed under conditions of excess protein secretion capacity and derepressed when protein secretion becomes limiting. This is regulated by SecM.</text>
</comment>
<keyword evidence="5 11" id="KW-0547">Nucleotide-binding</keyword>
<feature type="domain" description="SecA family profile" evidence="14">
    <location>
        <begin position="3"/>
        <end position="616"/>
    </location>
</feature>
<keyword evidence="4 11" id="KW-0963">Cytoplasm</keyword>
<dbReference type="InterPro" id="IPR044722">
    <property type="entry name" value="SecA_SF2_C"/>
</dbReference>
<keyword evidence="10 11" id="KW-0472">Membrane</keyword>
<dbReference type="SUPFAM" id="SSF52540">
    <property type="entry name" value="P-loop containing nucleoside triphosphate hydrolases"/>
    <property type="match status" value="2"/>
</dbReference>